<accession>A0A914X8T4</accession>
<evidence type="ECO:0000256" key="3">
    <source>
        <dbReference type="ARBA" id="ARBA00022989"/>
    </source>
</evidence>
<evidence type="ECO:0000256" key="4">
    <source>
        <dbReference type="ARBA" id="ARBA00023180"/>
    </source>
</evidence>
<evidence type="ECO:0000313" key="7">
    <source>
        <dbReference type="Proteomes" id="UP000887566"/>
    </source>
</evidence>
<reference evidence="8" key="1">
    <citation type="submission" date="2022-11" db="UniProtKB">
        <authorList>
            <consortium name="WormBaseParasite"/>
        </authorList>
    </citation>
    <scope>IDENTIFICATION</scope>
</reference>
<keyword evidence="3" id="KW-0472">Membrane</keyword>
<dbReference type="PANTHER" id="PTHR24028">
    <property type="entry name" value="CADHERIN-87A"/>
    <property type="match status" value="1"/>
</dbReference>
<dbReference type="InterPro" id="IPR050174">
    <property type="entry name" value="Protocadherin/Cadherin-CA"/>
</dbReference>
<dbReference type="CDD" id="cd11304">
    <property type="entry name" value="Cadherin_repeat"/>
    <property type="match status" value="1"/>
</dbReference>
<dbReference type="GO" id="GO:0005509">
    <property type="term" value="F:calcium ion binding"/>
    <property type="evidence" value="ECO:0007669"/>
    <property type="project" value="UniProtKB-UniRule"/>
</dbReference>
<dbReference type="WBParaSite" id="PSAMB.scaffold7259size7938.g29840.t1">
    <property type="protein sequence ID" value="PSAMB.scaffold7259size7938.g29840.t1"/>
    <property type="gene ID" value="PSAMB.scaffold7259size7938.g29840"/>
</dbReference>
<dbReference type="Proteomes" id="UP000887566">
    <property type="component" value="Unplaced"/>
</dbReference>
<dbReference type="SUPFAM" id="SSF49313">
    <property type="entry name" value="Cadherin-like"/>
    <property type="match status" value="2"/>
</dbReference>
<proteinExistence type="predicted"/>
<keyword evidence="3" id="KW-1133">Transmembrane helix</keyword>
<protein>
    <submittedName>
        <fullName evidence="8">Cadherin domain-containing protein</fullName>
    </submittedName>
</protein>
<evidence type="ECO:0000259" key="6">
    <source>
        <dbReference type="PROSITE" id="PS50268"/>
    </source>
</evidence>
<evidence type="ECO:0000256" key="1">
    <source>
        <dbReference type="ARBA" id="ARBA00004167"/>
    </source>
</evidence>
<evidence type="ECO:0000256" key="5">
    <source>
        <dbReference type="PROSITE-ProRule" id="PRU00043"/>
    </source>
</evidence>
<keyword evidence="5" id="KW-0106">Calcium</keyword>
<keyword evidence="2" id="KW-0812">Transmembrane</keyword>
<evidence type="ECO:0000313" key="8">
    <source>
        <dbReference type="WBParaSite" id="PSAMB.scaffold7259size7938.g29840.t1"/>
    </source>
</evidence>
<evidence type="ECO:0000256" key="2">
    <source>
        <dbReference type="ARBA" id="ARBA00022692"/>
    </source>
</evidence>
<dbReference type="AlphaFoldDB" id="A0A914X8T4"/>
<sequence length="506" mass="55943">MGITVHSVRLEPGLSRTCVLLCRMMVFVQLLLPFVHCYAFGSSAPVLVAHDAPVGTIVLDLMRRSDTVPQHSVVSLDTSDYSHLFRLNDKRQIVTRASISRLLDSIVTLDVLVGEGSFERVIPFAVHIVARPTVHFTRSVFNGSVASDAAVNSQVIFDQRISAHTIGSSNVRYAIVSGNTHGLFKLVTKHDPYQDTYALLFVASPLVDASGVHELRIKAVNENSREQFATALLRVTVDERMQQPPVFTAQRYVVSVPRLAPQTTVVRVSATTTNGAVMYRLEPEDIPFDVTPWSGDIFSTQLIQPGRYAFKAVAIDSIGQTTFVSVKIIVEGEIDPLAKKPRSATRRVRRDLGSDMVITLREDTPLGFLQDHIDLLFSERIRGAPVVKNFVTVHSNGSIELTKPLNYEDINPVEVTVFVENMQGGDQSGFPGCVFRSSALCRRVDGDYGTGQRAASTPPSLALGACLFFGPNVRFIAHNYAVSKRFLRSAPSMRWPFRWLTVDFLP</sequence>
<dbReference type="PROSITE" id="PS50268">
    <property type="entry name" value="CADHERIN_2"/>
    <property type="match status" value="1"/>
</dbReference>
<dbReference type="GO" id="GO:0007156">
    <property type="term" value="P:homophilic cell adhesion via plasma membrane adhesion molecules"/>
    <property type="evidence" value="ECO:0007669"/>
    <property type="project" value="InterPro"/>
</dbReference>
<keyword evidence="4" id="KW-0325">Glycoprotein</keyword>
<feature type="domain" description="Cadherin" evidence="6">
    <location>
        <begin position="137"/>
        <end position="247"/>
    </location>
</feature>
<name>A0A914X8T4_9BILA</name>
<keyword evidence="7" id="KW-1185">Reference proteome</keyword>
<dbReference type="InterPro" id="IPR015919">
    <property type="entry name" value="Cadherin-like_sf"/>
</dbReference>
<dbReference type="PANTHER" id="PTHR24028:SF328">
    <property type="entry name" value="CADHERIN-3"/>
    <property type="match status" value="1"/>
</dbReference>
<organism evidence="7 8">
    <name type="scientific">Plectus sambesii</name>
    <dbReference type="NCBI Taxonomy" id="2011161"/>
    <lineage>
        <taxon>Eukaryota</taxon>
        <taxon>Metazoa</taxon>
        <taxon>Ecdysozoa</taxon>
        <taxon>Nematoda</taxon>
        <taxon>Chromadorea</taxon>
        <taxon>Plectida</taxon>
        <taxon>Plectina</taxon>
        <taxon>Plectoidea</taxon>
        <taxon>Plectidae</taxon>
        <taxon>Plectus</taxon>
    </lineage>
</organism>
<dbReference type="GO" id="GO:0005886">
    <property type="term" value="C:plasma membrane"/>
    <property type="evidence" value="ECO:0007669"/>
    <property type="project" value="TreeGrafter"/>
</dbReference>
<dbReference type="InterPro" id="IPR002126">
    <property type="entry name" value="Cadherin-like_dom"/>
</dbReference>
<dbReference type="Gene3D" id="2.60.40.60">
    <property type="entry name" value="Cadherins"/>
    <property type="match status" value="2"/>
</dbReference>
<comment type="subcellular location">
    <subcellularLocation>
        <location evidence="1">Membrane</location>
        <topology evidence="1">Single-pass membrane protein</topology>
    </subcellularLocation>
</comment>